<feature type="domain" description="Calmodulin binding protein C-terminal" evidence="11">
    <location>
        <begin position="320"/>
        <end position="372"/>
    </location>
</feature>
<evidence type="ECO:0000256" key="4">
    <source>
        <dbReference type="ARBA" id="ARBA00023125"/>
    </source>
</evidence>
<dbReference type="InterPro" id="IPR012416">
    <property type="entry name" value="CBP60"/>
</dbReference>
<keyword evidence="3" id="KW-0805">Transcription regulation</keyword>
<dbReference type="AlphaFoldDB" id="A0AAE1MEC9"/>
<dbReference type="InterPro" id="IPR046829">
    <property type="entry name" value="Calmod_bind_C"/>
</dbReference>
<evidence type="ECO:0000256" key="2">
    <source>
        <dbReference type="ARBA" id="ARBA00007214"/>
    </source>
</evidence>
<organism evidence="12 13">
    <name type="scientific">Acacia crassicarpa</name>
    <name type="common">northern wattle</name>
    <dbReference type="NCBI Taxonomy" id="499986"/>
    <lineage>
        <taxon>Eukaryota</taxon>
        <taxon>Viridiplantae</taxon>
        <taxon>Streptophyta</taxon>
        <taxon>Embryophyta</taxon>
        <taxon>Tracheophyta</taxon>
        <taxon>Spermatophyta</taxon>
        <taxon>Magnoliopsida</taxon>
        <taxon>eudicotyledons</taxon>
        <taxon>Gunneridae</taxon>
        <taxon>Pentapetalae</taxon>
        <taxon>rosids</taxon>
        <taxon>fabids</taxon>
        <taxon>Fabales</taxon>
        <taxon>Fabaceae</taxon>
        <taxon>Caesalpinioideae</taxon>
        <taxon>mimosoid clade</taxon>
        <taxon>Acacieae</taxon>
        <taxon>Acacia</taxon>
    </lineage>
</organism>
<evidence type="ECO:0000256" key="6">
    <source>
        <dbReference type="ARBA" id="ARBA00023163"/>
    </source>
</evidence>
<reference evidence="12" key="1">
    <citation type="submission" date="2023-10" db="EMBL/GenBank/DDBJ databases">
        <title>Chromosome-level genome of the transformable northern wattle, Acacia crassicarpa.</title>
        <authorList>
            <person name="Massaro I."/>
            <person name="Sinha N.R."/>
            <person name="Poethig S."/>
            <person name="Leichty A.R."/>
        </authorList>
    </citation>
    <scope>NUCLEOTIDE SEQUENCE</scope>
    <source>
        <strain evidence="12">Acra3RX</strain>
        <tissue evidence="12">Leaf</tissue>
    </source>
</reference>
<evidence type="ECO:0000256" key="8">
    <source>
        <dbReference type="SAM" id="MobiDB-lite"/>
    </source>
</evidence>
<dbReference type="InterPro" id="IPR046830">
    <property type="entry name" value="Calmod_bind_M"/>
</dbReference>
<feature type="domain" description="Calmodulin binding protein central" evidence="10">
    <location>
        <begin position="246"/>
        <end position="311"/>
    </location>
</feature>
<evidence type="ECO:0000259" key="9">
    <source>
        <dbReference type="Pfam" id="PF07887"/>
    </source>
</evidence>
<dbReference type="GO" id="GO:0080142">
    <property type="term" value="P:regulation of salicylic acid biosynthetic process"/>
    <property type="evidence" value="ECO:0007669"/>
    <property type="project" value="TreeGrafter"/>
</dbReference>
<protein>
    <recommendedName>
        <fullName evidence="14">Calmodulin-binding protein 60 A-like</fullName>
    </recommendedName>
</protein>
<feature type="region of interest" description="Disordered" evidence="8">
    <location>
        <begin position="1"/>
        <end position="26"/>
    </location>
</feature>
<keyword evidence="6" id="KW-0804">Transcription</keyword>
<evidence type="ECO:0000313" key="12">
    <source>
        <dbReference type="EMBL" id="KAK4264292.1"/>
    </source>
</evidence>
<feature type="compositionally biased region" description="Basic and acidic residues" evidence="8">
    <location>
        <begin position="1"/>
        <end position="12"/>
    </location>
</feature>
<evidence type="ECO:0000256" key="7">
    <source>
        <dbReference type="ARBA" id="ARBA00023242"/>
    </source>
</evidence>
<dbReference type="GO" id="GO:0005634">
    <property type="term" value="C:nucleus"/>
    <property type="evidence" value="ECO:0007669"/>
    <property type="project" value="UniProtKB-SubCell"/>
</dbReference>
<dbReference type="PANTHER" id="PTHR31713">
    <property type="entry name" value="OS02G0177800 PROTEIN"/>
    <property type="match status" value="1"/>
</dbReference>
<accession>A0AAE1MEC9</accession>
<dbReference type="PANTHER" id="PTHR31713:SF14">
    <property type="entry name" value="CALMODULIN-BINDING PROTEIN 60 A"/>
    <property type="match status" value="1"/>
</dbReference>
<feature type="domain" description="Calmodulin binding protein-like N-terminal" evidence="9">
    <location>
        <begin position="89"/>
        <end position="233"/>
    </location>
</feature>
<dbReference type="GO" id="GO:0005516">
    <property type="term" value="F:calmodulin binding"/>
    <property type="evidence" value="ECO:0007669"/>
    <property type="project" value="InterPro"/>
</dbReference>
<evidence type="ECO:0000259" key="10">
    <source>
        <dbReference type="Pfam" id="PF20451"/>
    </source>
</evidence>
<comment type="similarity">
    <text evidence="2">Belongs to the plant ACBP60 protein family.</text>
</comment>
<keyword evidence="4" id="KW-0238">DNA-binding</keyword>
<proteinExistence type="inferred from homology"/>
<keyword evidence="5" id="KW-0010">Activator</keyword>
<keyword evidence="7" id="KW-0539">Nucleus</keyword>
<dbReference type="EMBL" id="JAWXYG010000008">
    <property type="protein sequence ID" value="KAK4264292.1"/>
    <property type="molecule type" value="Genomic_DNA"/>
</dbReference>
<evidence type="ECO:0000313" key="13">
    <source>
        <dbReference type="Proteomes" id="UP001293593"/>
    </source>
</evidence>
<keyword evidence="13" id="KW-1185">Reference proteome</keyword>
<evidence type="ECO:0000256" key="3">
    <source>
        <dbReference type="ARBA" id="ARBA00023015"/>
    </source>
</evidence>
<evidence type="ECO:0000259" key="11">
    <source>
        <dbReference type="Pfam" id="PF20452"/>
    </source>
</evidence>
<evidence type="ECO:0000256" key="1">
    <source>
        <dbReference type="ARBA" id="ARBA00004123"/>
    </source>
</evidence>
<dbReference type="Proteomes" id="UP001293593">
    <property type="component" value="Unassembled WGS sequence"/>
</dbReference>
<comment type="caution">
    <text evidence="12">The sequence shown here is derived from an EMBL/GenBank/DDBJ whole genome shotgun (WGS) entry which is preliminary data.</text>
</comment>
<comment type="subcellular location">
    <subcellularLocation>
        <location evidence="1">Nucleus</location>
    </subcellularLocation>
</comment>
<evidence type="ECO:0008006" key="14">
    <source>
        <dbReference type="Google" id="ProtNLM"/>
    </source>
</evidence>
<name>A0AAE1MEC9_9FABA</name>
<sequence length="535" mass="60330">MSQKRGPEDGEAKSGNSSPEDKRRKVPAFSTVVHDVMTFNIVRNLLEPILEPVLRRVVKEEVESALKRHLTSMKPACEKEVLTPESRNLQLRFENNISPPIFTGARIEGEGGSNLRISLIDSLTGQVVSSGPESAAKVEIVVLEGDFEERSDIWMPEEFRSNIVKERDGKKPLLMGEVFLHLKDGIGVVGEILFTDNSSWTKSRKFKLGARVVNNFAFRIKETKTDSFIVRDHRGELYKKHHPPSLSDEVWRLEKIGKDGAFHKRLSLEKINTVEDFLTHLNLDSAKLRRILGTGMSTKMWEATVEHARTCLLDTRRFLYLSSQFQPKTGVVFNAVGQVTGLLSESQYVPVDKLSETEKADAQSSVSSAIQQKEKFDPFNDEASLMEGCSHFDNEFSSSYSSRSDGLSAYKLLSPQKTDRFDYFQESAPSPDILSSVFSVGSSGLDDYLLPTSDSMDFSYDQTLGFPVQTPNSLFGETDTHVFDDEPPHFFDTNVHPPYPDKQVEEPGKAQKRWRKLFNVLKWPLLGKKKPGLRS</sequence>
<dbReference type="Pfam" id="PF07887">
    <property type="entry name" value="Calmodulin_bind"/>
    <property type="match status" value="1"/>
</dbReference>
<evidence type="ECO:0000256" key="5">
    <source>
        <dbReference type="ARBA" id="ARBA00023159"/>
    </source>
</evidence>
<dbReference type="Pfam" id="PF20451">
    <property type="entry name" value="Calmod_bind_M"/>
    <property type="match status" value="1"/>
</dbReference>
<dbReference type="InterPro" id="IPR046831">
    <property type="entry name" value="Calmodulin_bind_N"/>
</dbReference>
<dbReference type="GO" id="GO:0003700">
    <property type="term" value="F:DNA-binding transcription factor activity"/>
    <property type="evidence" value="ECO:0007669"/>
    <property type="project" value="TreeGrafter"/>
</dbReference>
<dbReference type="GO" id="GO:0043565">
    <property type="term" value="F:sequence-specific DNA binding"/>
    <property type="evidence" value="ECO:0007669"/>
    <property type="project" value="TreeGrafter"/>
</dbReference>
<dbReference type="Pfam" id="PF20452">
    <property type="entry name" value="Calmod_bind_C"/>
    <property type="match status" value="1"/>
</dbReference>
<gene>
    <name evidence="12" type="ORF">QN277_025492</name>
</gene>